<organism evidence="3 4">
    <name type="scientific">Larinioides sclopetarius</name>
    <dbReference type="NCBI Taxonomy" id="280406"/>
    <lineage>
        <taxon>Eukaryota</taxon>
        <taxon>Metazoa</taxon>
        <taxon>Ecdysozoa</taxon>
        <taxon>Arthropoda</taxon>
        <taxon>Chelicerata</taxon>
        <taxon>Arachnida</taxon>
        <taxon>Araneae</taxon>
        <taxon>Araneomorphae</taxon>
        <taxon>Entelegynae</taxon>
        <taxon>Araneoidea</taxon>
        <taxon>Araneidae</taxon>
        <taxon>Larinioides</taxon>
    </lineage>
</organism>
<comment type="similarity">
    <text evidence="1">Belongs to the saccharopine dehydrogenase family.</text>
</comment>
<dbReference type="EMBL" id="CAXIEN010000096">
    <property type="protein sequence ID" value="CAL1276831.1"/>
    <property type="molecule type" value="Genomic_DNA"/>
</dbReference>
<name>A0AAV1ZZT9_9ARAC</name>
<dbReference type="InterPro" id="IPR051276">
    <property type="entry name" value="Saccharopine_DH-like_oxidrdct"/>
</dbReference>
<proteinExistence type="inferred from homology"/>
<dbReference type="Gene3D" id="3.40.50.720">
    <property type="entry name" value="NAD(P)-binding Rossmann-like Domain"/>
    <property type="match status" value="1"/>
</dbReference>
<dbReference type="GO" id="GO:0005739">
    <property type="term" value="C:mitochondrion"/>
    <property type="evidence" value="ECO:0007669"/>
    <property type="project" value="TreeGrafter"/>
</dbReference>
<evidence type="ECO:0000313" key="3">
    <source>
        <dbReference type="EMBL" id="CAL1276831.1"/>
    </source>
</evidence>
<evidence type="ECO:0000313" key="4">
    <source>
        <dbReference type="Proteomes" id="UP001497382"/>
    </source>
</evidence>
<dbReference type="Pfam" id="PF03435">
    <property type="entry name" value="Sacchrp_dh_NADP"/>
    <property type="match status" value="1"/>
</dbReference>
<dbReference type="GO" id="GO:0009247">
    <property type="term" value="P:glycolipid biosynthetic process"/>
    <property type="evidence" value="ECO:0007669"/>
    <property type="project" value="TreeGrafter"/>
</dbReference>
<feature type="domain" description="Saccharopine dehydrogenase NADP binding" evidence="2">
    <location>
        <begin position="11"/>
        <end position="147"/>
    </location>
</feature>
<dbReference type="PANTHER" id="PTHR12286">
    <property type="entry name" value="SACCHAROPINE DEHYDROGENASE-LIKE OXIDOREDUCTASE"/>
    <property type="match status" value="1"/>
</dbReference>
<comment type="caution">
    <text evidence="3">The sequence shown here is derived from an EMBL/GenBank/DDBJ whole genome shotgun (WGS) entry which is preliminary data.</text>
</comment>
<dbReference type="SUPFAM" id="SSF51735">
    <property type="entry name" value="NAD(P)-binding Rossmann-fold domains"/>
    <property type="match status" value="1"/>
</dbReference>
<dbReference type="InterPro" id="IPR036291">
    <property type="entry name" value="NAD(P)-bd_dom_sf"/>
</dbReference>
<dbReference type="GO" id="GO:0005886">
    <property type="term" value="C:plasma membrane"/>
    <property type="evidence" value="ECO:0007669"/>
    <property type="project" value="TreeGrafter"/>
</dbReference>
<dbReference type="Proteomes" id="UP001497382">
    <property type="component" value="Unassembled WGS sequence"/>
</dbReference>
<dbReference type="PANTHER" id="PTHR12286:SF5">
    <property type="entry name" value="SACCHAROPINE DEHYDROGENASE-LIKE OXIDOREDUCTASE"/>
    <property type="match status" value="1"/>
</dbReference>
<protein>
    <recommendedName>
        <fullName evidence="2">Saccharopine dehydrogenase NADP binding domain-containing protein</fullName>
    </recommendedName>
</protein>
<dbReference type="InterPro" id="IPR005097">
    <property type="entry name" value="Sacchrp_dh_NADP-bd"/>
</dbReference>
<evidence type="ECO:0000256" key="1">
    <source>
        <dbReference type="ARBA" id="ARBA00038048"/>
    </source>
</evidence>
<gene>
    <name evidence="3" type="ORF">LARSCL_LOCUS8866</name>
</gene>
<keyword evidence="4" id="KW-1185">Reference proteome</keyword>
<evidence type="ECO:0000259" key="2">
    <source>
        <dbReference type="Pfam" id="PF03435"/>
    </source>
</evidence>
<reference evidence="3 4" key="1">
    <citation type="submission" date="2024-04" db="EMBL/GenBank/DDBJ databases">
        <authorList>
            <person name="Rising A."/>
            <person name="Reimegard J."/>
            <person name="Sonavane S."/>
            <person name="Akerstrom W."/>
            <person name="Nylinder S."/>
            <person name="Hedman E."/>
            <person name="Kallberg Y."/>
        </authorList>
    </citation>
    <scope>NUCLEOTIDE SEQUENCE [LARGE SCALE GENOMIC DNA]</scope>
</reference>
<accession>A0AAV1ZZT9</accession>
<dbReference type="AlphaFoldDB" id="A0AAV1ZZT9"/>
<dbReference type="GO" id="GO:0005811">
    <property type="term" value="C:lipid droplet"/>
    <property type="evidence" value="ECO:0007669"/>
    <property type="project" value="TreeGrafter"/>
</dbReference>
<sequence length="397" mass="44836">MSKDSKEFDLVIFGASGLTGRYAIEELARSVVKFPDIKWAVAGRNAEKLREALVIVQEYLSDETDIRGTQMILADSQDPTSIYKMCQRTKLLLNCVGPYNLCGGEMIASTCVECKTHSIDISAEIKYLDTVLANYFEQARNNGVYIIEACGFGSLPADYGITLLMKKFSGGLNSVEYFAEFGEGPSGKPIGCGTYLSIVDSLVDYLKPAKFEKEVEEKVFKKMPNKLKQPNSKYDDFRDLSMTYSYKERSWCVKYFGPDERSIKRSQMIRASYLNSEEYYPYFFSAGLFSKEGPSRQQIMESFTKVTFYADGWEKKVSDSEKQVGKPDKKIKLTITGPEVGYVLTTMCMVQAALTVLHDSDKMPFKGGVYTPGVAFENTRLQDRLEKRGMTFTFEDI</sequence>